<proteinExistence type="predicted"/>
<sequence>LSQEILDKFVDWTAFIQSRDISFQELRKLSLASRSFTPRCRHYMFRRVELATASAEWPVPEARKLETILRYPHLAQNVRVLFFKKSAYPPSIDPSYINSIWERLAHALRCLRRVQEANITLPCGRRWRDIEPPFQNIIRTILANPLTNLVINGVEAFPFELLCSLPDLTSLRLSRGASLWTDPSAEKAKVPWTLDSLFALLKLLPTYFTAFCLNISDSDAMGALAESRLGTLALAYGRFQCASGSYQALLSDGRPLPRFPGLHHLDINIDAGFDLFSQPGQSKFVPTCAPGIFCTMLREAHLSSLSALDLTVSWTADDVWGSVDFDHCKIVDPERGWGEVDDILSNRRLLPHLQHLSVVIGDASVSVAEGGQEGVPMWSQTMHALRKTVRRGLQEFVVDDPDDEDWLSDEEEDSDFDDD</sequence>
<reference evidence="2 3" key="1">
    <citation type="journal article" date="2019" name="Nat. Ecol. Evol.">
        <title>Megaphylogeny resolves global patterns of mushroom evolution.</title>
        <authorList>
            <person name="Varga T."/>
            <person name="Krizsan K."/>
            <person name="Foldi C."/>
            <person name="Dima B."/>
            <person name="Sanchez-Garcia M."/>
            <person name="Sanchez-Ramirez S."/>
            <person name="Szollosi G.J."/>
            <person name="Szarkandi J.G."/>
            <person name="Papp V."/>
            <person name="Albert L."/>
            <person name="Andreopoulos W."/>
            <person name="Angelini C."/>
            <person name="Antonin V."/>
            <person name="Barry K.W."/>
            <person name="Bougher N.L."/>
            <person name="Buchanan P."/>
            <person name="Buyck B."/>
            <person name="Bense V."/>
            <person name="Catcheside P."/>
            <person name="Chovatia M."/>
            <person name="Cooper J."/>
            <person name="Damon W."/>
            <person name="Desjardin D."/>
            <person name="Finy P."/>
            <person name="Geml J."/>
            <person name="Haridas S."/>
            <person name="Hughes K."/>
            <person name="Justo A."/>
            <person name="Karasinski D."/>
            <person name="Kautmanova I."/>
            <person name="Kiss B."/>
            <person name="Kocsube S."/>
            <person name="Kotiranta H."/>
            <person name="LaButti K.M."/>
            <person name="Lechner B.E."/>
            <person name="Liimatainen K."/>
            <person name="Lipzen A."/>
            <person name="Lukacs Z."/>
            <person name="Mihaltcheva S."/>
            <person name="Morgado L.N."/>
            <person name="Niskanen T."/>
            <person name="Noordeloos M.E."/>
            <person name="Ohm R.A."/>
            <person name="Ortiz-Santana B."/>
            <person name="Ovrebo C."/>
            <person name="Racz N."/>
            <person name="Riley R."/>
            <person name="Savchenko A."/>
            <person name="Shiryaev A."/>
            <person name="Soop K."/>
            <person name="Spirin V."/>
            <person name="Szebenyi C."/>
            <person name="Tomsovsky M."/>
            <person name="Tulloss R.E."/>
            <person name="Uehling J."/>
            <person name="Grigoriev I.V."/>
            <person name="Vagvolgyi C."/>
            <person name="Papp T."/>
            <person name="Martin F.M."/>
            <person name="Miettinen O."/>
            <person name="Hibbett D.S."/>
            <person name="Nagy L.G."/>
        </authorList>
    </citation>
    <scope>NUCLEOTIDE SEQUENCE [LARGE SCALE GENOMIC DNA]</scope>
    <source>
        <strain evidence="2 3">FP101781</strain>
    </source>
</reference>
<dbReference type="Proteomes" id="UP000298030">
    <property type="component" value="Unassembled WGS sequence"/>
</dbReference>
<dbReference type="AlphaFoldDB" id="A0A4Y7TZ52"/>
<evidence type="ECO:0000256" key="1">
    <source>
        <dbReference type="SAM" id="MobiDB-lite"/>
    </source>
</evidence>
<comment type="caution">
    <text evidence="2">The sequence shown here is derived from an EMBL/GenBank/DDBJ whole genome shotgun (WGS) entry which is preliminary data.</text>
</comment>
<evidence type="ECO:0000313" key="3">
    <source>
        <dbReference type="Proteomes" id="UP000298030"/>
    </source>
</evidence>
<accession>A0A4Y7TZ52</accession>
<dbReference type="EMBL" id="QPFP01000001">
    <property type="protein sequence ID" value="TEB39457.1"/>
    <property type="molecule type" value="Genomic_DNA"/>
</dbReference>
<protein>
    <submittedName>
        <fullName evidence="2">Uncharacterized protein</fullName>
    </submittedName>
</protein>
<organism evidence="2 3">
    <name type="scientific">Coprinellus micaceus</name>
    <name type="common">Glistening ink-cap mushroom</name>
    <name type="synonym">Coprinus micaceus</name>
    <dbReference type="NCBI Taxonomy" id="71717"/>
    <lineage>
        <taxon>Eukaryota</taxon>
        <taxon>Fungi</taxon>
        <taxon>Dikarya</taxon>
        <taxon>Basidiomycota</taxon>
        <taxon>Agaricomycotina</taxon>
        <taxon>Agaricomycetes</taxon>
        <taxon>Agaricomycetidae</taxon>
        <taxon>Agaricales</taxon>
        <taxon>Agaricineae</taxon>
        <taxon>Psathyrellaceae</taxon>
        <taxon>Coprinellus</taxon>
    </lineage>
</organism>
<keyword evidence="3" id="KW-1185">Reference proteome</keyword>
<feature type="non-terminal residue" evidence="2">
    <location>
        <position position="1"/>
    </location>
</feature>
<dbReference type="OrthoDB" id="2788229at2759"/>
<feature type="region of interest" description="Disordered" evidence="1">
    <location>
        <begin position="400"/>
        <end position="419"/>
    </location>
</feature>
<evidence type="ECO:0000313" key="2">
    <source>
        <dbReference type="EMBL" id="TEB39457.1"/>
    </source>
</evidence>
<gene>
    <name evidence="2" type="ORF">FA13DRAFT_1723648</name>
</gene>
<name>A0A4Y7TZ52_COPMI</name>